<organism evidence="5 6">
    <name type="scientific">Reticulomyxa filosa</name>
    <dbReference type="NCBI Taxonomy" id="46433"/>
    <lineage>
        <taxon>Eukaryota</taxon>
        <taxon>Sar</taxon>
        <taxon>Rhizaria</taxon>
        <taxon>Retaria</taxon>
        <taxon>Foraminifera</taxon>
        <taxon>Monothalamids</taxon>
        <taxon>Reticulomyxidae</taxon>
        <taxon>Reticulomyxa</taxon>
    </lineage>
</organism>
<dbReference type="Gene3D" id="3.40.50.300">
    <property type="entry name" value="P-loop containing nucleotide triphosphate hydrolases"/>
    <property type="match status" value="1"/>
</dbReference>
<protein>
    <submittedName>
        <fullName evidence="5">Uncharacterized protein</fullName>
    </submittedName>
</protein>
<keyword evidence="6" id="KW-1185">Reference proteome</keyword>
<name>X6MQM4_RETFI</name>
<evidence type="ECO:0000259" key="4">
    <source>
        <dbReference type="Pfam" id="PF25426"/>
    </source>
</evidence>
<dbReference type="InterPro" id="IPR003959">
    <property type="entry name" value="ATPase_AAA_core"/>
</dbReference>
<keyword evidence="2" id="KW-0067">ATP-binding</keyword>
<keyword evidence="1" id="KW-0547">Nucleotide-binding</keyword>
<evidence type="ECO:0000259" key="3">
    <source>
        <dbReference type="Pfam" id="PF00004"/>
    </source>
</evidence>
<comment type="caution">
    <text evidence="5">The sequence shown here is derived from an EMBL/GenBank/DDBJ whole genome shotgun (WGS) entry which is preliminary data.</text>
</comment>
<dbReference type="InterPro" id="IPR057495">
    <property type="entry name" value="AAA_lid_BCS1"/>
</dbReference>
<dbReference type="EMBL" id="ASPP01018680">
    <property type="protein sequence ID" value="ETO15941.1"/>
    <property type="molecule type" value="Genomic_DNA"/>
</dbReference>
<evidence type="ECO:0000256" key="1">
    <source>
        <dbReference type="ARBA" id="ARBA00022741"/>
    </source>
</evidence>
<dbReference type="OrthoDB" id="10251412at2759"/>
<dbReference type="AlphaFoldDB" id="X6MQM4"/>
<dbReference type="InterPro" id="IPR027417">
    <property type="entry name" value="P-loop_NTPase"/>
</dbReference>
<dbReference type="Pfam" id="PF25426">
    <property type="entry name" value="AAA_lid_BCS1"/>
    <property type="match status" value="1"/>
</dbReference>
<evidence type="ECO:0000256" key="2">
    <source>
        <dbReference type="ARBA" id="ARBA00022840"/>
    </source>
</evidence>
<dbReference type="InterPro" id="IPR050747">
    <property type="entry name" value="Mitochondrial_chaperone_BCS1"/>
</dbReference>
<reference evidence="5 6" key="1">
    <citation type="journal article" date="2013" name="Curr. Biol.">
        <title>The Genome of the Foraminiferan Reticulomyxa filosa.</title>
        <authorList>
            <person name="Glockner G."/>
            <person name="Hulsmann N."/>
            <person name="Schleicher M."/>
            <person name="Noegel A.A."/>
            <person name="Eichinger L."/>
            <person name="Gallinger C."/>
            <person name="Pawlowski J."/>
            <person name="Sierra R."/>
            <person name="Euteneuer U."/>
            <person name="Pillet L."/>
            <person name="Moustafa A."/>
            <person name="Platzer M."/>
            <person name="Groth M."/>
            <person name="Szafranski K."/>
            <person name="Schliwa M."/>
        </authorList>
    </citation>
    <scope>NUCLEOTIDE SEQUENCE [LARGE SCALE GENOMIC DNA]</scope>
</reference>
<dbReference type="Pfam" id="PF00004">
    <property type="entry name" value="AAA"/>
    <property type="match status" value="1"/>
</dbReference>
<gene>
    <name evidence="5" type="ORF">RFI_21421</name>
</gene>
<feature type="domain" description="ATPase AAA-type core" evidence="3">
    <location>
        <begin position="2"/>
        <end position="72"/>
    </location>
</feature>
<evidence type="ECO:0000313" key="5">
    <source>
        <dbReference type="EMBL" id="ETO15941.1"/>
    </source>
</evidence>
<proteinExistence type="predicted"/>
<accession>X6MQM4</accession>
<dbReference type="SUPFAM" id="SSF52540">
    <property type="entry name" value="P-loop containing nucleoside triphosphate hydrolases"/>
    <property type="match status" value="1"/>
</dbReference>
<dbReference type="GO" id="GO:0005524">
    <property type="term" value="F:ATP binding"/>
    <property type="evidence" value="ECO:0007669"/>
    <property type="project" value="UniProtKB-KW"/>
</dbReference>
<feature type="domain" description="Mitochondrial chaperone BCS1-like ATPase lid" evidence="4">
    <location>
        <begin position="76"/>
        <end position="130"/>
    </location>
</feature>
<dbReference type="GO" id="GO:0016887">
    <property type="term" value="F:ATP hydrolysis activity"/>
    <property type="evidence" value="ECO:0007669"/>
    <property type="project" value="InterPro"/>
</dbReference>
<dbReference type="PANTHER" id="PTHR23070">
    <property type="entry name" value="BCS1 AAA-TYPE ATPASE"/>
    <property type="match status" value="1"/>
</dbReference>
<evidence type="ECO:0000313" key="6">
    <source>
        <dbReference type="Proteomes" id="UP000023152"/>
    </source>
</evidence>
<sequence>MVVMEDIDALFNKDRSKKHNACPLTFTGLLNGLDGIGNPDGQIFILTTNFVDRLDSALIRSGRVDVHIHFPLATDQQLADMFALFYPKEAQSLAPKFIENLRKCFSQGLSMATVQQHFIMNMNASAEDVVVKALELSEKINVAAKLNEQSKISKEKTEKIKEQ</sequence>
<dbReference type="Proteomes" id="UP000023152">
    <property type="component" value="Unassembled WGS sequence"/>
</dbReference>